<proteinExistence type="inferred from homology"/>
<keyword evidence="5" id="KW-1185">Reference proteome</keyword>
<name>A0A8H7GRE2_9ASCO</name>
<dbReference type="Pfam" id="PF03372">
    <property type="entry name" value="Exo_endo_phos"/>
    <property type="match status" value="1"/>
</dbReference>
<evidence type="ECO:0000256" key="1">
    <source>
        <dbReference type="ARBA" id="ARBA00010774"/>
    </source>
</evidence>
<sequence length="290" mass="32906">MDAPILEHASNDKHVTTEPAKDYISRAFLSVPNANPGNGPKISVMTYNTLAQALVNRKRYPTSGTALRWANRSKVIFEEITDYSPDILCLQEVDTSTWDREWAPKLKQLGYQATFHASRQKKHGIAIAYKFSKFTCSLHMLNTRTLFGVNLHFYTILAGDFNSQPFDAAYLSITEKPSKIKSHLFILCGYGLIHPENSGLDNKRNEPLFSNWTDTWKGLIDYICVVSDWDNTNNRKVDSLDDFTRASSMRLLRLLKMPSTADMGPEQFGLPQPGMYPSDHLCMMAELELL</sequence>
<dbReference type="InterPro" id="IPR050410">
    <property type="entry name" value="CCR4/nocturin_mRNA_transcr"/>
</dbReference>
<dbReference type="AlphaFoldDB" id="A0A8H7GRE2"/>
<dbReference type="OrthoDB" id="428734at2759"/>
<feature type="domain" description="Endonuclease/exonuclease/phosphatase" evidence="3">
    <location>
        <begin position="45"/>
        <end position="280"/>
    </location>
</feature>
<evidence type="ECO:0000313" key="5">
    <source>
        <dbReference type="Proteomes" id="UP000649328"/>
    </source>
</evidence>
<organism evidence="4 5">
    <name type="scientific">Metschnikowia pulcherrima</name>
    <dbReference type="NCBI Taxonomy" id="27326"/>
    <lineage>
        <taxon>Eukaryota</taxon>
        <taxon>Fungi</taxon>
        <taxon>Dikarya</taxon>
        <taxon>Ascomycota</taxon>
        <taxon>Saccharomycotina</taxon>
        <taxon>Pichiomycetes</taxon>
        <taxon>Metschnikowiaceae</taxon>
        <taxon>Metschnikowia</taxon>
    </lineage>
</organism>
<comment type="caution">
    <text evidence="4">The sequence shown here is derived from an EMBL/GenBank/DDBJ whole genome shotgun (WGS) entry which is preliminary data.</text>
</comment>
<dbReference type="Proteomes" id="UP000649328">
    <property type="component" value="Unassembled WGS sequence"/>
</dbReference>
<dbReference type="PANTHER" id="PTHR12121">
    <property type="entry name" value="CARBON CATABOLITE REPRESSOR PROTEIN 4"/>
    <property type="match status" value="1"/>
</dbReference>
<protein>
    <recommendedName>
        <fullName evidence="3">Endonuclease/exonuclease/phosphatase domain-containing protein</fullName>
    </recommendedName>
</protein>
<comment type="similarity">
    <text evidence="1">Belongs to the CCR4/nocturin family.</text>
</comment>
<reference evidence="4" key="1">
    <citation type="submission" date="2020-10" db="EMBL/GenBank/DDBJ databases">
        <title>The Whole-Genome Sequence of Metschnikowia persimmonesis, a Novel Endophytic Yeast Species Isolated from Medicinal Plant Diospyros kaki Thumb.</title>
        <authorList>
            <person name="Rahmat E."/>
            <person name="Kang Y."/>
        </authorList>
    </citation>
    <scope>NUCLEOTIDE SEQUENCE</scope>
    <source>
        <strain evidence="4">KIOM G15050</strain>
    </source>
</reference>
<keyword evidence="2" id="KW-0378">Hydrolase</keyword>
<gene>
    <name evidence="4" type="ORF">HF325_004951</name>
</gene>
<dbReference type="EMBL" id="JACBPP010000006">
    <property type="protein sequence ID" value="KAF8001162.1"/>
    <property type="molecule type" value="Genomic_DNA"/>
</dbReference>
<dbReference type="GO" id="GO:0000175">
    <property type="term" value="F:3'-5'-RNA exonuclease activity"/>
    <property type="evidence" value="ECO:0007669"/>
    <property type="project" value="TreeGrafter"/>
</dbReference>
<dbReference type="PANTHER" id="PTHR12121:SF45">
    <property type="entry name" value="NOCTURNIN"/>
    <property type="match status" value="1"/>
</dbReference>
<evidence type="ECO:0000259" key="3">
    <source>
        <dbReference type="Pfam" id="PF03372"/>
    </source>
</evidence>
<dbReference type="InterPro" id="IPR005135">
    <property type="entry name" value="Endo/exonuclease/phosphatase"/>
</dbReference>
<dbReference type="Gene3D" id="3.60.10.10">
    <property type="entry name" value="Endonuclease/exonuclease/phosphatase"/>
    <property type="match status" value="2"/>
</dbReference>
<dbReference type="SUPFAM" id="SSF56219">
    <property type="entry name" value="DNase I-like"/>
    <property type="match status" value="1"/>
</dbReference>
<evidence type="ECO:0000256" key="2">
    <source>
        <dbReference type="ARBA" id="ARBA00022801"/>
    </source>
</evidence>
<dbReference type="InterPro" id="IPR036691">
    <property type="entry name" value="Endo/exonu/phosph_ase_sf"/>
</dbReference>
<accession>A0A8H7GRE2</accession>
<evidence type="ECO:0000313" key="4">
    <source>
        <dbReference type="EMBL" id="KAF8001162.1"/>
    </source>
</evidence>
<dbReference type="GO" id="GO:0006139">
    <property type="term" value="P:nucleobase-containing compound metabolic process"/>
    <property type="evidence" value="ECO:0007669"/>
    <property type="project" value="UniProtKB-ARBA"/>
</dbReference>